<gene>
    <name evidence="1" type="ORF">LOK49_LG13G01987</name>
</gene>
<protein>
    <submittedName>
        <fullName evidence="1">Uncharacterized protein</fullName>
    </submittedName>
</protein>
<comment type="caution">
    <text evidence="1">The sequence shown here is derived from an EMBL/GenBank/DDBJ whole genome shotgun (WGS) entry which is preliminary data.</text>
</comment>
<name>A0ACC0FLC0_9ERIC</name>
<dbReference type="Proteomes" id="UP001060215">
    <property type="component" value="Chromosome 14"/>
</dbReference>
<proteinExistence type="predicted"/>
<keyword evidence="2" id="KW-1185">Reference proteome</keyword>
<reference evidence="1 2" key="1">
    <citation type="journal article" date="2022" name="Plant J.">
        <title>Chromosome-level genome of Camellia lanceoleosa provides a valuable resource for understanding genome evolution and self-incompatibility.</title>
        <authorList>
            <person name="Gong W."/>
            <person name="Xiao S."/>
            <person name="Wang L."/>
            <person name="Liao Z."/>
            <person name="Chang Y."/>
            <person name="Mo W."/>
            <person name="Hu G."/>
            <person name="Li W."/>
            <person name="Zhao G."/>
            <person name="Zhu H."/>
            <person name="Hu X."/>
            <person name="Ji K."/>
            <person name="Xiang X."/>
            <person name="Song Q."/>
            <person name="Yuan D."/>
            <person name="Jin S."/>
            <person name="Zhang L."/>
        </authorList>
    </citation>
    <scope>NUCLEOTIDE SEQUENCE [LARGE SCALE GENOMIC DNA]</scope>
    <source>
        <strain evidence="1">SQ_2022a</strain>
    </source>
</reference>
<accession>A0ACC0FLC0</accession>
<evidence type="ECO:0000313" key="1">
    <source>
        <dbReference type="EMBL" id="KAI7989388.1"/>
    </source>
</evidence>
<sequence>MFVEKRINVSVWDNDVIVDNNSSLSLSDCMEMCWNNYNCGKFRSYKDETGCVLWTVKSSYQENPCSPIAYLLVQRNSYSYPDYDSHNYGEGAKVK</sequence>
<evidence type="ECO:0000313" key="2">
    <source>
        <dbReference type="Proteomes" id="UP001060215"/>
    </source>
</evidence>
<dbReference type="EMBL" id="CM045771">
    <property type="protein sequence ID" value="KAI7989388.1"/>
    <property type="molecule type" value="Genomic_DNA"/>
</dbReference>
<organism evidence="1 2">
    <name type="scientific">Camellia lanceoleosa</name>
    <dbReference type="NCBI Taxonomy" id="1840588"/>
    <lineage>
        <taxon>Eukaryota</taxon>
        <taxon>Viridiplantae</taxon>
        <taxon>Streptophyta</taxon>
        <taxon>Embryophyta</taxon>
        <taxon>Tracheophyta</taxon>
        <taxon>Spermatophyta</taxon>
        <taxon>Magnoliopsida</taxon>
        <taxon>eudicotyledons</taxon>
        <taxon>Gunneridae</taxon>
        <taxon>Pentapetalae</taxon>
        <taxon>asterids</taxon>
        <taxon>Ericales</taxon>
        <taxon>Theaceae</taxon>
        <taxon>Camellia</taxon>
    </lineage>
</organism>